<dbReference type="Proteomes" id="UP000702544">
    <property type="component" value="Unassembled WGS sequence"/>
</dbReference>
<dbReference type="SUPFAM" id="SSF56645">
    <property type="entry name" value="Acyl-CoA dehydrogenase NM domain-like"/>
    <property type="match status" value="1"/>
</dbReference>
<dbReference type="PANTHER" id="PTHR43884:SF12">
    <property type="entry name" value="ISOVALERYL-COA DEHYDROGENASE, MITOCHONDRIAL-RELATED"/>
    <property type="match status" value="1"/>
</dbReference>
<dbReference type="FunFam" id="1.10.540.10:FF:000002">
    <property type="entry name" value="Acyl-CoA dehydrogenase FadE19"/>
    <property type="match status" value="1"/>
</dbReference>
<comment type="similarity">
    <text evidence="2">Belongs to the acyl-CoA dehydrogenase family.</text>
</comment>
<dbReference type="InterPro" id="IPR013786">
    <property type="entry name" value="AcylCoA_DH/ox_N"/>
</dbReference>
<dbReference type="InterPro" id="IPR046373">
    <property type="entry name" value="Acyl-CoA_Oxase/DH_mid-dom_sf"/>
</dbReference>
<accession>A0AAE4Z7Z3</accession>
<dbReference type="Gene3D" id="2.40.110.10">
    <property type="entry name" value="Butyryl-CoA Dehydrogenase, subunit A, domain 2"/>
    <property type="match status" value="1"/>
</dbReference>
<dbReference type="Pfam" id="PF02771">
    <property type="entry name" value="Acyl-CoA_dh_N"/>
    <property type="match status" value="1"/>
</dbReference>
<comment type="cofactor">
    <cofactor evidence="1">
        <name>FAD</name>
        <dbReference type="ChEBI" id="CHEBI:57692"/>
    </cofactor>
</comment>
<evidence type="ECO:0000313" key="8">
    <source>
        <dbReference type="Proteomes" id="UP000702544"/>
    </source>
</evidence>
<gene>
    <name evidence="7" type="ORF">GWO12_06015</name>
</gene>
<dbReference type="EMBL" id="JAACAK010000046">
    <property type="protein sequence ID" value="NIR74653.1"/>
    <property type="molecule type" value="Genomic_DNA"/>
</dbReference>
<keyword evidence="4" id="KW-0274">FAD</keyword>
<dbReference type="Gene3D" id="1.10.540.10">
    <property type="entry name" value="Acyl-CoA dehydrogenase/oxidase, N-terminal domain"/>
    <property type="match status" value="1"/>
</dbReference>
<name>A0AAE4Z7Z3_9BACT</name>
<evidence type="ECO:0000259" key="6">
    <source>
        <dbReference type="Pfam" id="PF02771"/>
    </source>
</evidence>
<reference evidence="7 8" key="1">
    <citation type="submission" date="2020-01" db="EMBL/GenBank/DDBJ databases">
        <title>Genomes assembled from Gulf of Kutch pelagic sediment metagenomes.</title>
        <authorList>
            <person name="Chandrashekar M."/>
            <person name="Mahajan M.S."/>
            <person name="Dave K.J."/>
            <person name="Vatsa P."/>
            <person name="Nathani N.M."/>
        </authorList>
    </citation>
    <scope>NUCLEOTIDE SEQUENCE [LARGE SCALE GENOMIC DNA]</scope>
    <source>
        <strain evidence="7">KS3-K002</strain>
    </source>
</reference>
<evidence type="ECO:0000256" key="1">
    <source>
        <dbReference type="ARBA" id="ARBA00001974"/>
    </source>
</evidence>
<organism evidence="7 8">
    <name type="scientific">Candidatus Kutchimonas denitrificans</name>
    <dbReference type="NCBI Taxonomy" id="3056748"/>
    <lineage>
        <taxon>Bacteria</taxon>
        <taxon>Pseudomonadati</taxon>
        <taxon>Gemmatimonadota</taxon>
        <taxon>Gemmatimonadia</taxon>
        <taxon>Candidatus Palauibacterales</taxon>
        <taxon>Candidatus Palauibacteraceae</taxon>
        <taxon>Candidatus Kutchimonas</taxon>
    </lineage>
</organism>
<feature type="non-terminal residue" evidence="7">
    <location>
        <position position="1"/>
    </location>
</feature>
<dbReference type="InterPro" id="IPR009100">
    <property type="entry name" value="AcylCoA_DH/oxidase_NM_dom_sf"/>
</dbReference>
<keyword evidence="5" id="KW-0560">Oxidoreductase</keyword>
<keyword evidence="3" id="KW-0285">Flavoprotein</keyword>
<protein>
    <submittedName>
        <fullName evidence="7">Acyl-CoA dehydrogenase</fullName>
    </submittedName>
</protein>
<dbReference type="GO" id="GO:0003995">
    <property type="term" value="F:acyl-CoA dehydrogenase activity"/>
    <property type="evidence" value="ECO:0007669"/>
    <property type="project" value="InterPro"/>
</dbReference>
<dbReference type="PROSITE" id="PS00072">
    <property type="entry name" value="ACYL_COA_DH_1"/>
    <property type="match status" value="1"/>
</dbReference>
<feature type="non-terminal residue" evidence="7">
    <location>
        <position position="110"/>
    </location>
</feature>
<proteinExistence type="inferred from homology"/>
<dbReference type="GO" id="GO:0050660">
    <property type="term" value="F:flavin adenine dinucleotide binding"/>
    <property type="evidence" value="ECO:0007669"/>
    <property type="project" value="InterPro"/>
</dbReference>
<dbReference type="AlphaFoldDB" id="A0AAE4Z7Z3"/>
<evidence type="ECO:0000256" key="5">
    <source>
        <dbReference type="ARBA" id="ARBA00023002"/>
    </source>
</evidence>
<evidence type="ECO:0000256" key="3">
    <source>
        <dbReference type="ARBA" id="ARBA00022630"/>
    </source>
</evidence>
<evidence type="ECO:0000256" key="4">
    <source>
        <dbReference type="ARBA" id="ARBA00022827"/>
    </source>
</evidence>
<comment type="caution">
    <text evidence="7">The sequence shown here is derived from an EMBL/GenBank/DDBJ whole genome shotgun (WGS) entry which is preliminary data.</text>
</comment>
<dbReference type="PANTHER" id="PTHR43884">
    <property type="entry name" value="ACYL-COA DEHYDROGENASE"/>
    <property type="match status" value="1"/>
</dbReference>
<dbReference type="InterPro" id="IPR006089">
    <property type="entry name" value="Acyl-CoA_DH_CS"/>
</dbReference>
<feature type="domain" description="Acyl-CoA dehydrogenase/oxidase N-terminal" evidence="6">
    <location>
        <begin position="2"/>
        <end position="92"/>
    </location>
</feature>
<evidence type="ECO:0000256" key="2">
    <source>
        <dbReference type="ARBA" id="ARBA00009347"/>
    </source>
</evidence>
<dbReference type="InterPro" id="IPR037069">
    <property type="entry name" value="AcylCoA_DH/ox_N_sf"/>
</dbReference>
<evidence type="ECO:0000313" key="7">
    <source>
        <dbReference type="EMBL" id="NIR74653.1"/>
    </source>
</evidence>
<sequence length="110" mass="11536">IAGEIDRDGTFPWENVAKMAELGLFGIPWPEEYGGAGMDTLASSLVSEELAKVCPSHAITVGATITLAASPIYEFGDEEQKGKYLTKLARGQVMGAFGLTEPEAGSDAQG</sequence>